<gene>
    <name evidence="2" type="ORF">H5410_056998</name>
</gene>
<accession>A0A9J5WPC1</accession>
<evidence type="ECO:0000313" key="2">
    <source>
        <dbReference type="EMBL" id="KAG5576864.1"/>
    </source>
</evidence>
<name>A0A9J5WPC1_SOLCO</name>
<evidence type="ECO:0000313" key="3">
    <source>
        <dbReference type="Proteomes" id="UP000824120"/>
    </source>
</evidence>
<feature type="compositionally biased region" description="Polar residues" evidence="1">
    <location>
        <begin position="55"/>
        <end position="84"/>
    </location>
</feature>
<comment type="caution">
    <text evidence="2">The sequence shown here is derived from an EMBL/GenBank/DDBJ whole genome shotgun (WGS) entry which is preliminary data.</text>
</comment>
<dbReference type="EMBL" id="JACXVP010000011">
    <property type="protein sequence ID" value="KAG5576864.1"/>
    <property type="molecule type" value="Genomic_DNA"/>
</dbReference>
<feature type="region of interest" description="Disordered" evidence="1">
    <location>
        <begin position="48"/>
        <end position="84"/>
    </location>
</feature>
<proteinExistence type="predicted"/>
<protein>
    <submittedName>
        <fullName evidence="2">Uncharacterized protein</fullName>
    </submittedName>
</protein>
<sequence>MTVERNILYDDFMDLVIHSCGLTCQSKDLVISYIPSFFKMRSNHDDEIGRDKVSNLGSNNPPTPIIGSNNPASSKSSHVSNIRD</sequence>
<organism evidence="2 3">
    <name type="scientific">Solanum commersonii</name>
    <name type="common">Commerson's wild potato</name>
    <name type="synonym">Commerson's nightshade</name>
    <dbReference type="NCBI Taxonomy" id="4109"/>
    <lineage>
        <taxon>Eukaryota</taxon>
        <taxon>Viridiplantae</taxon>
        <taxon>Streptophyta</taxon>
        <taxon>Embryophyta</taxon>
        <taxon>Tracheophyta</taxon>
        <taxon>Spermatophyta</taxon>
        <taxon>Magnoliopsida</taxon>
        <taxon>eudicotyledons</taxon>
        <taxon>Gunneridae</taxon>
        <taxon>Pentapetalae</taxon>
        <taxon>asterids</taxon>
        <taxon>lamiids</taxon>
        <taxon>Solanales</taxon>
        <taxon>Solanaceae</taxon>
        <taxon>Solanoideae</taxon>
        <taxon>Solaneae</taxon>
        <taxon>Solanum</taxon>
    </lineage>
</organism>
<evidence type="ECO:0000256" key="1">
    <source>
        <dbReference type="SAM" id="MobiDB-lite"/>
    </source>
</evidence>
<dbReference type="Proteomes" id="UP000824120">
    <property type="component" value="Chromosome 11"/>
</dbReference>
<reference evidence="2 3" key="1">
    <citation type="submission" date="2020-09" db="EMBL/GenBank/DDBJ databases">
        <title>De no assembly of potato wild relative species, Solanum commersonii.</title>
        <authorList>
            <person name="Cho K."/>
        </authorList>
    </citation>
    <scope>NUCLEOTIDE SEQUENCE [LARGE SCALE GENOMIC DNA]</scope>
    <source>
        <strain evidence="2">LZ3.2</strain>
        <tissue evidence="2">Leaf</tissue>
    </source>
</reference>
<dbReference type="AlphaFoldDB" id="A0A9J5WPC1"/>
<keyword evidence="3" id="KW-1185">Reference proteome</keyword>